<evidence type="ECO:0000313" key="2">
    <source>
        <dbReference type="EMBL" id="KGO06053.1"/>
    </source>
</evidence>
<dbReference type="Proteomes" id="UP000030140">
    <property type="component" value="Unassembled WGS sequence"/>
</dbReference>
<dbReference type="OrthoDB" id="1143206at2"/>
<dbReference type="AlphaFoldDB" id="A0A0A2GU60"/>
<proteinExistence type="predicted"/>
<gene>
    <name evidence="2" type="ORF">NV36_03830</name>
</gene>
<dbReference type="KEGG" id="ddo:I597_1761"/>
<dbReference type="RefSeq" id="WP_035325066.1">
    <property type="nucleotide sequence ID" value="NZ_CP015125.1"/>
</dbReference>
<evidence type="ECO:0000259" key="1">
    <source>
        <dbReference type="Pfam" id="PF14289"/>
    </source>
</evidence>
<reference evidence="2 3" key="1">
    <citation type="submission" date="2014-10" db="EMBL/GenBank/DDBJ databases">
        <title>Draft genome sequence of the proteorhodopsin-containing marine bacterium Dokdonia donghaensis.</title>
        <authorList>
            <person name="Gomez-Consarnau L."/>
            <person name="Gonzalez J.M."/>
            <person name="Riedel T."/>
            <person name="Jaenicke S."/>
            <person name="Wagner-Doebler I."/>
            <person name="Fuhrman J.A."/>
        </authorList>
    </citation>
    <scope>NUCLEOTIDE SEQUENCE [LARGE SCALE GENOMIC DNA]</scope>
    <source>
        <strain evidence="2 3">DSW-1</strain>
    </source>
</reference>
<dbReference type="InterPro" id="IPR025380">
    <property type="entry name" value="DUF4369"/>
</dbReference>
<organism evidence="2 3">
    <name type="scientific">Dokdonia donghaensis DSW-1</name>
    <dbReference type="NCBI Taxonomy" id="1300343"/>
    <lineage>
        <taxon>Bacteria</taxon>
        <taxon>Pseudomonadati</taxon>
        <taxon>Bacteroidota</taxon>
        <taxon>Flavobacteriia</taxon>
        <taxon>Flavobacteriales</taxon>
        <taxon>Flavobacteriaceae</taxon>
        <taxon>Dokdonia</taxon>
    </lineage>
</organism>
<keyword evidence="3" id="KW-1185">Reference proteome</keyword>
<name>A0A0A2GU60_9FLAO</name>
<feature type="domain" description="DUF4369" evidence="1">
    <location>
        <begin position="24"/>
        <end position="119"/>
    </location>
</feature>
<evidence type="ECO:0000313" key="3">
    <source>
        <dbReference type="Proteomes" id="UP000030140"/>
    </source>
</evidence>
<dbReference type="PATRIC" id="fig|1300343.5.peg.1770"/>
<dbReference type="PROSITE" id="PS51257">
    <property type="entry name" value="PROKAR_LIPOPROTEIN"/>
    <property type="match status" value="1"/>
</dbReference>
<protein>
    <recommendedName>
        <fullName evidence="1">DUF4369 domain-containing protein</fullName>
    </recommendedName>
</protein>
<dbReference type="Pfam" id="PF14289">
    <property type="entry name" value="DUF4369"/>
    <property type="match status" value="1"/>
</dbReference>
<accession>A0A0A2GU60</accession>
<sequence>MTRITYLLLVSFLIISCSKSGNLTLTGTVKGLKKGTLYVQHIQDTALVNIDSLEIDGDPEFEFILDIKEPEVYYLHLSKENESGYDDRIPFFAEEGAINITTSLKNFEGFAAVIGSENQMYWQEFQNMNKQFNDKNLDLIKGSFEARQSGVQEDIVAYDDSLQSLLKRKYLYTGNFAAVHKDKEVAPYLLLTQIPDAATSYLDTLYKTFPRKTKQSLYGKQVKKLLEERKSN</sequence>
<dbReference type="EMBL" id="JSAQ01000001">
    <property type="protein sequence ID" value="KGO06053.1"/>
    <property type="molecule type" value="Genomic_DNA"/>
</dbReference>
<comment type="caution">
    <text evidence="2">The sequence shown here is derived from an EMBL/GenBank/DDBJ whole genome shotgun (WGS) entry which is preliminary data.</text>
</comment>